<dbReference type="PANTHER" id="PTHR30222">
    <property type="entry name" value="SPERMIDINE/PUTRESCINE-BINDING PERIPLASMIC PROTEIN"/>
    <property type="match status" value="1"/>
</dbReference>
<dbReference type="GO" id="GO:0015846">
    <property type="term" value="P:polyamine transport"/>
    <property type="evidence" value="ECO:0007669"/>
    <property type="project" value="InterPro"/>
</dbReference>
<evidence type="ECO:0000256" key="5">
    <source>
        <dbReference type="SAM" id="MobiDB-lite"/>
    </source>
</evidence>
<proteinExistence type="predicted"/>
<accession>A0A930YHQ7</accession>
<feature type="chain" id="PRO_5039466390" evidence="6">
    <location>
        <begin position="34"/>
        <end position="424"/>
    </location>
</feature>
<dbReference type="Proteomes" id="UP000660668">
    <property type="component" value="Unassembled WGS sequence"/>
</dbReference>
<evidence type="ECO:0000256" key="2">
    <source>
        <dbReference type="ARBA" id="ARBA00022448"/>
    </source>
</evidence>
<reference evidence="7" key="1">
    <citation type="submission" date="2020-11" db="EMBL/GenBank/DDBJ databases">
        <title>Nocardioides cynanchi sp. nov., isolated from soil of rhizosphere of Cynanchum wilfordii.</title>
        <authorList>
            <person name="Lee J.-S."/>
            <person name="Suh M.K."/>
            <person name="Kim J.-S."/>
        </authorList>
    </citation>
    <scope>NUCLEOTIDE SEQUENCE</scope>
    <source>
        <strain evidence="7">KCTC 19276</strain>
    </source>
</reference>
<sequence>MEQSPRRAGQPAFDRRALLRNAALLGISVPALSALLQACADSPTGSGKGPGGGTPTEGLKIASPDNPVTWDIADDNQPIADGLQPEKGPLRVYNYADYLGPGVIKAFEEKYGVDVKVSTFNDTDEAITKIRTGAVPFDIYFPSYDQIGRLVTAKLIRPLNHSYIPNLTNVWESFQSPWYDGEARYSVPYSVYTTGVGWRTDKVSEDVAALDNPYDALWNSDYKGMVGIIDDWHTAMAMVALRSGVTDVNSENPADLEVIQTALTELSAATKPKVTVSMYNDLPAGQLGISQMWSGDIVNAQYYLPKGQSADILRYWFPEDGKGLVDNDLMLVLKGGNNPVLAHLFLNHLLDEKTSLKNFGYIGYQPPQNSIDTDSLVADGYLPENLATAAVRKEWFDVAYRLLELTVDNDAAWHQVWQQFKAGA</sequence>
<feature type="signal peptide" evidence="6">
    <location>
        <begin position="1"/>
        <end position="33"/>
    </location>
</feature>
<dbReference type="GO" id="GO:0042597">
    <property type="term" value="C:periplasmic space"/>
    <property type="evidence" value="ECO:0007669"/>
    <property type="project" value="UniProtKB-SubCell"/>
</dbReference>
<keyword evidence="4" id="KW-0574">Periplasm</keyword>
<dbReference type="GO" id="GO:0019808">
    <property type="term" value="F:polyamine binding"/>
    <property type="evidence" value="ECO:0007669"/>
    <property type="project" value="InterPro"/>
</dbReference>
<evidence type="ECO:0000256" key="3">
    <source>
        <dbReference type="ARBA" id="ARBA00022729"/>
    </source>
</evidence>
<feature type="compositionally biased region" description="Gly residues" evidence="5">
    <location>
        <begin position="46"/>
        <end position="55"/>
    </location>
</feature>
<evidence type="ECO:0000256" key="6">
    <source>
        <dbReference type="SAM" id="SignalP"/>
    </source>
</evidence>
<evidence type="ECO:0000256" key="4">
    <source>
        <dbReference type="ARBA" id="ARBA00022764"/>
    </source>
</evidence>
<evidence type="ECO:0000313" key="7">
    <source>
        <dbReference type="EMBL" id="MBF4768911.1"/>
    </source>
</evidence>
<protein>
    <submittedName>
        <fullName evidence="7">Spermidine/putrescine ABC transporter substrate-binding protein</fullName>
    </submittedName>
</protein>
<dbReference type="CDD" id="cd13590">
    <property type="entry name" value="PBP2_PotD_PotF_like"/>
    <property type="match status" value="1"/>
</dbReference>
<organism evidence="7 8">
    <name type="scientific">Nocardioides agariphilus</name>
    <dbReference type="NCBI Taxonomy" id="433664"/>
    <lineage>
        <taxon>Bacteria</taxon>
        <taxon>Bacillati</taxon>
        <taxon>Actinomycetota</taxon>
        <taxon>Actinomycetes</taxon>
        <taxon>Propionibacteriales</taxon>
        <taxon>Nocardioidaceae</taxon>
        <taxon>Nocardioides</taxon>
    </lineage>
</organism>
<comment type="caution">
    <text evidence="7">The sequence shown here is derived from an EMBL/GenBank/DDBJ whole genome shotgun (WGS) entry which is preliminary data.</text>
</comment>
<dbReference type="RefSeq" id="WP_194697056.1">
    <property type="nucleotide sequence ID" value="NZ_JADKPO010000018.1"/>
</dbReference>
<dbReference type="PROSITE" id="PS51318">
    <property type="entry name" value="TAT"/>
    <property type="match status" value="1"/>
</dbReference>
<dbReference type="EMBL" id="JADKPO010000018">
    <property type="protein sequence ID" value="MBF4768911.1"/>
    <property type="molecule type" value="Genomic_DNA"/>
</dbReference>
<gene>
    <name evidence="7" type="ORF">ISU10_14180</name>
</gene>
<evidence type="ECO:0000313" key="8">
    <source>
        <dbReference type="Proteomes" id="UP000660668"/>
    </source>
</evidence>
<keyword evidence="2" id="KW-0813">Transport</keyword>
<keyword evidence="3 6" id="KW-0732">Signal</keyword>
<dbReference type="PRINTS" id="PR00909">
    <property type="entry name" value="SPERMDNBNDNG"/>
</dbReference>
<evidence type="ECO:0000256" key="1">
    <source>
        <dbReference type="ARBA" id="ARBA00004418"/>
    </source>
</evidence>
<dbReference type="Pfam" id="PF13416">
    <property type="entry name" value="SBP_bac_8"/>
    <property type="match status" value="1"/>
</dbReference>
<comment type="subcellular location">
    <subcellularLocation>
        <location evidence="1">Periplasm</location>
    </subcellularLocation>
</comment>
<dbReference type="SUPFAM" id="SSF53850">
    <property type="entry name" value="Periplasmic binding protein-like II"/>
    <property type="match status" value="1"/>
</dbReference>
<dbReference type="InterPro" id="IPR006059">
    <property type="entry name" value="SBP"/>
</dbReference>
<dbReference type="InterPro" id="IPR001188">
    <property type="entry name" value="Sperm_putr-bd"/>
</dbReference>
<dbReference type="InterPro" id="IPR006311">
    <property type="entry name" value="TAT_signal"/>
</dbReference>
<dbReference type="AlphaFoldDB" id="A0A930YHQ7"/>
<dbReference type="PANTHER" id="PTHR30222:SF17">
    <property type="entry name" value="SPERMIDINE_PUTRESCINE-BINDING PERIPLASMIC PROTEIN"/>
    <property type="match status" value="1"/>
</dbReference>
<feature type="region of interest" description="Disordered" evidence="5">
    <location>
        <begin position="43"/>
        <end position="64"/>
    </location>
</feature>
<dbReference type="Gene3D" id="3.40.190.10">
    <property type="entry name" value="Periplasmic binding protein-like II"/>
    <property type="match status" value="2"/>
</dbReference>
<name>A0A930YHQ7_9ACTN</name>
<keyword evidence="8" id="KW-1185">Reference proteome</keyword>